<keyword evidence="8" id="KW-0539">Nucleus</keyword>
<dbReference type="EMBL" id="JALJOR010000009">
    <property type="protein sequence ID" value="KAK9811833.1"/>
    <property type="molecule type" value="Genomic_DNA"/>
</dbReference>
<dbReference type="SUPFAM" id="SSF57850">
    <property type="entry name" value="RING/U-box"/>
    <property type="match status" value="1"/>
</dbReference>
<keyword evidence="4" id="KW-0747">Spliceosome</keyword>
<keyword evidence="2" id="KW-0507">mRNA processing</keyword>
<dbReference type="CDD" id="cd02669">
    <property type="entry name" value="Peptidase_C19M"/>
    <property type="match status" value="1"/>
</dbReference>
<evidence type="ECO:0000313" key="14">
    <source>
        <dbReference type="Proteomes" id="UP001489004"/>
    </source>
</evidence>
<dbReference type="PANTHER" id="PTHR21646">
    <property type="entry name" value="UBIQUITIN CARBOXYL-TERMINAL HYDROLASE"/>
    <property type="match status" value="1"/>
</dbReference>
<evidence type="ECO:0000256" key="9">
    <source>
        <dbReference type="PROSITE-ProRule" id="PRU00502"/>
    </source>
</evidence>
<evidence type="ECO:0000256" key="4">
    <source>
        <dbReference type="ARBA" id="ARBA00022728"/>
    </source>
</evidence>
<feature type="compositionally biased region" description="Basic and acidic residues" evidence="10">
    <location>
        <begin position="14"/>
        <end position="38"/>
    </location>
</feature>
<evidence type="ECO:0000256" key="2">
    <source>
        <dbReference type="ARBA" id="ARBA00022664"/>
    </source>
</evidence>
<dbReference type="InterPro" id="IPR028889">
    <property type="entry name" value="USP"/>
</dbReference>
<accession>A0AAW1PPA2</accession>
<evidence type="ECO:0000256" key="6">
    <source>
        <dbReference type="ARBA" id="ARBA00022833"/>
    </source>
</evidence>
<dbReference type="PANTHER" id="PTHR21646:SF16">
    <property type="entry name" value="U4_U6.U5 TRI-SNRNP-ASSOCIATED PROTEIN 2"/>
    <property type="match status" value="1"/>
</dbReference>
<evidence type="ECO:0000256" key="1">
    <source>
        <dbReference type="ARBA" id="ARBA00004123"/>
    </source>
</evidence>
<evidence type="ECO:0000256" key="7">
    <source>
        <dbReference type="ARBA" id="ARBA00023187"/>
    </source>
</evidence>
<dbReference type="Gene3D" id="3.90.70.10">
    <property type="entry name" value="Cysteine proteinases"/>
    <property type="match status" value="1"/>
</dbReference>
<dbReference type="InterPro" id="IPR001607">
    <property type="entry name" value="Znf_UBP"/>
</dbReference>
<dbReference type="PROSITE" id="PS50235">
    <property type="entry name" value="USP_3"/>
    <property type="match status" value="1"/>
</dbReference>
<dbReference type="InterPro" id="IPR038765">
    <property type="entry name" value="Papain-like_cys_pep_sf"/>
</dbReference>
<organism evidence="13 14">
    <name type="scientific">[Myrmecia] bisecta</name>
    <dbReference type="NCBI Taxonomy" id="41462"/>
    <lineage>
        <taxon>Eukaryota</taxon>
        <taxon>Viridiplantae</taxon>
        <taxon>Chlorophyta</taxon>
        <taxon>core chlorophytes</taxon>
        <taxon>Trebouxiophyceae</taxon>
        <taxon>Trebouxiales</taxon>
        <taxon>Trebouxiaceae</taxon>
        <taxon>Myrmecia</taxon>
    </lineage>
</organism>
<dbReference type="GO" id="GO:0004843">
    <property type="term" value="F:cysteine-type deubiquitinase activity"/>
    <property type="evidence" value="ECO:0007669"/>
    <property type="project" value="InterPro"/>
</dbReference>
<feature type="domain" description="USP" evidence="11">
    <location>
        <begin position="194"/>
        <end position="507"/>
    </location>
</feature>
<dbReference type="Pfam" id="PF00443">
    <property type="entry name" value="UCH"/>
    <property type="match status" value="1"/>
</dbReference>
<protein>
    <recommendedName>
        <fullName evidence="15">U4/U6.U5 tri-snRNP-associated protein 2</fullName>
    </recommendedName>
</protein>
<dbReference type="AlphaFoldDB" id="A0AAW1PPA2"/>
<dbReference type="Pfam" id="PF02148">
    <property type="entry name" value="zf-UBP"/>
    <property type="match status" value="1"/>
</dbReference>
<evidence type="ECO:0000259" key="11">
    <source>
        <dbReference type="PROSITE" id="PS50235"/>
    </source>
</evidence>
<keyword evidence="14" id="KW-1185">Reference proteome</keyword>
<feature type="domain" description="UBP-type" evidence="12">
    <location>
        <begin position="72"/>
        <end position="169"/>
    </location>
</feature>
<comment type="subcellular location">
    <subcellularLocation>
        <location evidence="1">Nucleus</location>
    </subcellularLocation>
</comment>
<evidence type="ECO:0000256" key="3">
    <source>
        <dbReference type="ARBA" id="ARBA00022723"/>
    </source>
</evidence>
<dbReference type="SMART" id="SM00290">
    <property type="entry name" value="ZnF_UBP"/>
    <property type="match status" value="1"/>
</dbReference>
<evidence type="ECO:0000256" key="8">
    <source>
        <dbReference type="ARBA" id="ARBA00023242"/>
    </source>
</evidence>
<sequence>MKRDLEGPASANGDYKRSRQDDDQPTHHKSDAATKEEPTDPAASATADSADEDDQPVVPAYGGGRAATRRGKDCPYLDTVSRQNLDFDFEKCCSVSLSPVNVYACLVCGKYFQGRGPNTHAFTHSLESNHHMFMKLETGKVYCLPDGYEVIDRSLDVIRFVLNPTFAPEEVSKLDVDVKWARALDGTEYMPGLVGVNNMKNNDYVNVAIQLLARVLPIRDYFLVPRNYQGCRSMLVQRFGELVRKIWNPRNFKGQVSPHEFMQAVMTASAKRFTIEKQSDPVEFWSWFVNTLHSDLTGGKRKKPSIISKCFQGELEITTEAGTGKGKAAGSREDVVERVPFLMLGLDLPPAPLYKDAMEKNIIPQVPIFDLLRKFDGAKLHDDIKAGRRRYRLTKLPQYLTLHMKRFTKNNFFVEKNPTIVNFPVKNLELRDIIPVPTGRSGAPLPSKYDLTGNLVHDGKAGEGAYRVHVHRKVEDTWYEVQDLRVVEILPQMVALSETYMQVYELKKQ</sequence>
<comment type="caution">
    <text evidence="13">The sequence shown here is derived from an EMBL/GenBank/DDBJ whole genome shotgun (WGS) entry which is preliminary data.</text>
</comment>
<dbReference type="InterPro" id="IPR013083">
    <property type="entry name" value="Znf_RING/FYVE/PHD"/>
</dbReference>
<dbReference type="GO" id="GO:0005681">
    <property type="term" value="C:spliceosomal complex"/>
    <property type="evidence" value="ECO:0007669"/>
    <property type="project" value="UniProtKB-KW"/>
</dbReference>
<evidence type="ECO:0000313" key="13">
    <source>
        <dbReference type="EMBL" id="KAK9811833.1"/>
    </source>
</evidence>
<dbReference type="PROSITE" id="PS50271">
    <property type="entry name" value="ZF_UBP"/>
    <property type="match status" value="1"/>
</dbReference>
<dbReference type="GO" id="GO:0016579">
    <property type="term" value="P:protein deubiquitination"/>
    <property type="evidence" value="ECO:0007669"/>
    <property type="project" value="InterPro"/>
</dbReference>
<dbReference type="InterPro" id="IPR001394">
    <property type="entry name" value="Peptidase_C19_UCH"/>
</dbReference>
<keyword evidence="5 9" id="KW-0863">Zinc-finger</keyword>
<dbReference type="GO" id="GO:0008270">
    <property type="term" value="F:zinc ion binding"/>
    <property type="evidence" value="ECO:0007669"/>
    <property type="project" value="UniProtKB-KW"/>
</dbReference>
<evidence type="ECO:0000256" key="5">
    <source>
        <dbReference type="ARBA" id="ARBA00022771"/>
    </source>
</evidence>
<dbReference type="Gene3D" id="3.30.40.10">
    <property type="entry name" value="Zinc/RING finger domain, C3HC4 (zinc finger)"/>
    <property type="match status" value="1"/>
</dbReference>
<dbReference type="Proteomes" id="UP001489004">
    <property type="component" value="Unassembled WGS sequence"/>
</dbReference>
<keyword evidence="7" id="KW-0508">mRNA splicing</keyword>
<keyword evidence="6" id="KW-0862">Zinc</keyword>
<dbReference type="InterPro" id="IPR050185">
    <property type="entry name" value="Ub_carboxyl-term_hydrolase"/>
</dbReference>
<dbReference type="GO" id="GO:0000245">
    <property type="term" value="P:spliceosomal complex assembly"/>
    <property type="evidence" value="ECO:0007669"/>
    <property type="project" value="InterPro"/>
</dbReference>
<keyword evidence="3" id="KW-0479">Metal-binding</keyword>
<evidence type="ECO:0008006" key="15">
    <source>
        <dbReference type="Google" id="ProtNLM"/>
    </source>
</evidence>
<evidence type="ECO:0000256" key="10">
    <source>
        <dbReference type="SAM" id="MobiDB-lite"/>
    </source>
</evidence>
<proteinExistence type="predicted"/>
<name>A0AAW1PPA2_9CHLO</name>
<dbReference type="InterPro" id="IPR033809">
    <property type="entry name" value="USP39"/>
</dbReference>
<evidence type="ECO:0000259" key="12">
    <source>
        <dbReference type="PROSITE" id="PS50271"/>
    </source>
</evidence>
<feature type="region of interest" description="Disordered" evidence="10">
    <location>
        <begin position="1"/>
        <end position="72"/>
    </location>
</feature>
<reference evidence="13 14" key="1">
    <citation type="journal article" date="2024" name="Nat. Commun.">
        <title>Phylogenomics reveals the evolutionary origins of lichenization in chlorophyte algae.</title>
        <authorList>
            <person name="Puginier C."/>
            <person name="Libourel C."/>
            <person name="Otte J."/>
            <person name="Skaloud P."/>
            <person name="Haon M."/>
            <person name="Grisel S."/>
            <person name="Petersen M."/>
            <person name="Berrin J.G."/>
            <person name="Delaux P.M."/>
            <person name="Dal Grande F."/>
            <person name="Keller J."/>
        </authorList>
    </citation>
    <scope>NUCLEOTIDE SEQUENCE [LARGE SCALE GENOMIC DNA]</scope>
    <source>
        <strain evidence="13 14">SAG 2043</strain>
    </source>
</reference>
<gene>
    <name evidence="13" type="ORF">WJX72_010978</name>
</gene>
<dbReference type="SUPFAM" id="SSF54001">
    <property type="entry name" value="Cysteine proteinases"/>
    <property type="match status" value="1"/>
</dbReference>